<reference evidence="3 4" key="1">
    <citation type="journal article" date="2017" name="PLoS Biol.">
        <title>The sea cucumber genome provides insights into morphological evolution and visceral regeneration.</title>
        <authorList>
            <person name="Zhang X."/>
            <person name="Sun L."/>
            <person name="Yuan J."/>
            <person name="Sun Y."/>
            <person name="Gao Y."/>
            <person name="Zhang L."/>
            <person name="Li S."/>
            <person name="Dai H."/>
            <person name="Hamel J.F."/>
            <person name="Liu C."/>
            <person name="Yu Y."/>
            <person name="Liu S."/>
            <person name="Lin W."/>
            <person name="Guo K."/>
            <person name="Jin S."/>
            <person name="Xu P."/>
            <person name="Storey K.B."/>
            <person name="Huan P."/>
            <person name="Zhang T."/>
            <person name="Zhou Y."/>
            <person name="Zhang J."/>
            <person name="Lin C."/>
            <person name="Li X."/>
            <person name="Xing L."/>
            <person name="Huo D."/>
            <person name="Sun M."/>
            <person name="Wang L."/>
            <person name="Mercier A."/>
            <person name="Li F."/>
            <person name="Yang H."/>
            <person name="Xiang J."/>
        </authorList>
    </citation>
    <scope>NUCLEOTIDE SEQUENCE [LARGE SCALE GENOMIC DNA]</scope>
    <source>
        <strain evidence="3">Shaxun</strain>
        <tissue evidence="3">Muscle</tissue>
    </source>
</reference>
<evidence type="ECO:0008006" key="5">
    <source>
        <dbReference type="Google" id="ProtNLM"/>
    </source>
</evidence>
<organism evidence="3 4">
    <name type="scientific">Stichopus japonicus</name>
    <name type="common">Sea cucumber</name>
    <dbReference type="NCBI Taxonomy" id="307972"/>
    <lineage>
        <taxon>Eukaryota</taxon>
        <taxon>Metazoa</taxon>
        <taxon>Echinodermata</taxon>
        <taxon>Eleutherozoa</taxon>
        <taxon>Echinozoa</taxon>
        <taxon>Holothuroidea</taxon>
        <taxon>Aspidochirotacea</taxon>
        <taxon>Aspidochirotida</taxon>
        <taxon>Stichopodidae</taxon>
        <taxon>Apostichopus</taxon>
    </lineage>
</organism>
<dbReference type="GO" id="GO:0006729">
    <property type="term" value="P:tetrahydrobiopterin biosynthetic process"/>
    <property type="evidence" value="ECO:0007669"/>
    <property type="project" value="TreeGrafter"/>
</dbReference>
<dbReference type="PANTHER" id="PTHR44085:SF2">
    <property type="entry name" value="SEPIAPTERIN REDUCTASE"/>
    <property type="match status" value="1"/>
</dbReference>
<accession>A0A2G8LED4</accession>
<evidence type="ECO:0000256" key="2">
    <source>
        <dbReference type="ARBA" id="ARBA00023002"/>
    </source>
</evidence>
<dbReference type="OrthoDB" id="153074at2759"/>
<dbReference type="GO" id="GO:0004757">
    <property type="term" value="F:sepiapterin reductase (NADP+) activity"/>
    <property type="evidence" value="ECO:0007669"/>
    <property type="project" value="TreeGrafter"/>
</dbReference>
<protein>
    <recommendedName>
        <fullName evidence="5">Sepiapterin reductase</fullName>
    </recommendedName>
</protein>
<dbReference type="InterPro" id="IPR051721">
    <property type="entry name" value="Biopterin_syn/organic_redct"/>
</dbReference>
<evidence type="ECO:0000313" key="4">
    <source>
        <dbReference type="Proteomes" id="UP000230750"/>
    </source>
</evidence>
<dbReference type="AlphaFoldDB" id="A0A2G8LED4"/>
<keyword evidence="1" id="KW-0521">NADP</keyword>
<dbReference type="STRING" id="307972.A0A2G8LED4"/>
<proteinExistence type="predicted"/>
<dbReference type="InterPro" id="IPR036291">
    <property type="entry name" value="NAD(P)-bd_dom_sf"/>
</dbReference>
<name>A0A2G8LED4_STIJA</name>
<dbReference type="EMBL" id="MRZV01000108">
    <property type="protein sequence ID" value="PIK58577.1"/>
    <property type="molecule type" value="Genomic_DNA"/>
</dbReference>
<keyword evidence="4" id="KW-1185">Reference proteome</keyword>
<dbReference type="Proteomes" id="UP000230750">
    <property type="component" value="Unassembled WGS sequence"/>
</dbReference>
<dbReference type="PANTHER" id="PTHR44085">
    <property type="entry name" value="SEPIAPTERIN REDUCTASE"/>
    <property type="match status" value="1"/>
</dbReference>
<evidence type="ECO:0000313" key="3">
    <source>
        <dbReference type="EMBL" id="PIK58577.1"/>
    </source>
</evidence>
<sequence>MPIPSWSLYCTGKAARDMLHRVIAAEEPDARVLCYAPGPVDTAMLHHMKDESVAPKAVKIMSDSHKVSVTPQKTASVLCDVLNEDKYESGAHIDIFDVIGPPKSD</sequence>
<evidence type="ECO:0000256" key="1">
    <source>
        <dbReference type="ARBA" id="ARBA00022857"/>
    </source>
</evidence>
<gene>
    <name evidence="3" type="ORF">BSL78_04483</name>
</gene>
<keyword evidence="2" id="KW-0560">Oxidoreductase</keyword>
<dbReference type="SUPFAM" id="SSF51735">
    <property type="entry name" value="NAD(P)-binding Rossmann-fold domains"/>
    <property type="match status" value="1"/>
</dbReference>
<dbReference type="Gene3D" id="3.40.50.720">
    <property type="entry name" value="NAD(P)-binding Rossmann-like Domain"/>
    <property type="match status" value="1"/>
</dbReference>
<comment type="caution">
    <text evidence="3">The sequence shown here is derived from an EMBL/GenBank/DDBJ whole genome shotgun (WGS) entry which is preliminary data.</text>
</comment>